<reference evidence="3 4" key="1">
    <citation type="submission" date="2018-02" db="EMBL/GenBank/DDBJ databases">
        <title>Whole genome sequencing of endophytic bacterium.</title>
        <authorList>
            <person name="Eedara R."/>
            <person name="Podile A.R."/>
        </authorList>
    </citation>
    <scope>NUCLEOTIDE SEQUENCE [LARGE SCALE GENOMIC DNA]</scope>
    <source>
        <strain evidence="3 4">RP1T</strain>
    </source>
</reference>
<feature type="signal peptide" evidence="1">
    <location>
        <begin position="1"/>
        <end position="20"/>
    </location>
</feature>
<dbReference type="Pfam" id="PF06057">
    <property type="entry name" value="VirJ"/>
    <property type="match status" value="1"/>
</dbReference>
<accession>A0A2S9Q5I7</accession>
<sequence length="449" mass="48027">MRRIALFCFALLASTASALAAPREIKVQEEILGTVTVLAPEEEPTKFVALLSDKDGLTPAYRVVADRLVDQGAAVMLIDSQAFIDGLAKGDEEDCHYAFGDIEDSAREAQRQLGMQTWRWPVVMGLGTLGGTFAYINLAQAPENTAAGAVSTGFSDEMASKLRMCEGAPVSKAADGKWQYKPLAKVPGRWTFVGAAAPDATTQAFVAGTKDAQSVVADGGPDALIDAAVKAAVEMGAPPNQELGDLPLVELPTSGPPTGLAIFISGDGGWRDIDKTIGEILQKEGVAVVGVDSLRYFWSTKEPDVIAGDLTRIIGYYTKLWGAKRVAVIGYSLGADVIPFVWQKLPPPMQKKINLLAMLGLEPTADFEISVSGWLGVASSSDVDLKPYLPGLPFEKTMCFYGKEEVVENGTACVFPEMSKATLVERPGGHHFDGNYEPVARAILERLKK</sequence>
<evidence type="ECO:0000313" key="4">
    <source>
        <dbReference type="Proteomes" id="UP000237682"/>
    </source>
</evidence>
<evidence type="ECO:0000259" key="2">
    <source>
        <dbReference type="Pfam" id="PF06057"/>
    </source>
</evidence>
<keyword evidence="4" id="KW-1185">Reference proteome</keyword>
<dbReference type="AlphaFoldDB" id="A0A2S9Q5I7"/>
<dbReference type="InterPro" id="IPR010333">
    <property type="entry name" value="VirJ"/>
</dbReference>
<dbReference type="Proteomes" id="UP000237682">
    <property type="component" value="Unassembled WGS sequence"/>
</dbReference>
<proteinExistence type="predicted"/>
<name>A0A2S9Q5I7_9HYPH</name>
<evidence type="ECO:0000256" key="1">
    <source>
        <dbReference type="SAM" id="SignalP"/>
    </source>
</evidence>
<dbReference type="Gene3D" id="3.40.50.1820">
    <property type="entry name" value="alpha/beta hydrolase"/>
    <property type="match status" value="1"/>
</dbReference>
<keyword evidence="1" id="KW-0732">Signal</keyword>
<dbReference type="EMBL" id="PUEJ01000012">
    <property type="protein sequence ID" value="PRH84580.1"/>
    <property type="molecule type" value="Genomic_DNA"/>
</dbReference>
<gene>
    <name evidence="3" type="ORF">C5L14_25595</name>
</gene>
<dbReference type="InterPro" id="IPR029058">
    <property type="entry name" value="AB_hydrolase_fold"/>
</dbReference>
<dbReference type="RefSeq" id="WP_105864908.1">
    <property type="nucleotide sequence ID" value="NZ_PUEJ01000012.1"/>
</dbReference>
<organism evidence="3 4">
    <name type="scientific">Labrys okinawensis</name>
    <dbReference type="NCBI Taxonomy" id="346911"/>
    <lineage>
        <taxon>Bacteria</taxon>
        <taxon>Pseudomonadati</taxon>
        <taxon>Pseudomonadota</taxon>
        <taxon>Alphaproteobacteria</taxon>
        <taxon>Hyphomicrobiales</taxon>
        <taxon>Xanthobacteraceae</taxon>
        <taxon>Labrys</taxon>
    </lineage>
</organism>
<dbReference type="PIRSF" id="PIRSF029063">
    <property type="entry name" value="IV_sec_VirJ"/>
    <property type="match status" value="1"/>
</dbReference>
<comment type="caution">
    <text evidence="3">The sequence shown here is derived from an EMBL/GenBank/DDBJ whole genome shotgun (WGS) entry which is preliminary data.</text>
</comment>
<protein>
    <submittedName>
        <fullName evidence="3">Virulence factor family protein</fullName>
    </submittedName>
</protein>
<feature type="chain" id="PRO_5015672089" evidence="1">
    <location>
        <begin position="21"/>
        <end position="449"/>
    </location>
</feature>
<feature type="domain" description="Bacterial virulence" evidence="2">
    <location>
        <begin position="260"/>
        <end position="448"/>
    </location>
</feature>
<evidence type="ECO:0000313" key="3">
    <source>
        <dbReference type="EMBL" id="PRH84580.1"/>
    </source>
</evidence>
<dbReference type="OrthoDB" id="9807916at2"/>
<dbReference type="SUPFAM" id="SSF53474">
    <property type="entry name" value="alpha/beta-Hydrolases"/>
    <property type="match status" value="1"/>
</dbReference>
<dbReference type="InterPro" id="IPR011225">
    <property type="entry name" value="IV_sec_VirJ"/>
</dbReference>